<evidence type="ECO:0000313" key="2">
    <source>
        <dbReference type="Proteomes" id="UP000658514"/>
    </source>
</evidence>
<keyword evidence="2" id="KW-1185">Reference proteome</keyword>
<dbReference type="RefSeq" id="WP_190549102.1">
    <property type="nucleotide sequence ID" value="NZ_CAWPNO010000098.1"/>
</dbReference>
<sequence>MQNYYLKFFLKGKQEPFIYQITKQTAKRVEEFLSNNQLVTDGGFLEIEDTAQRQNFYIRSSYIQICQILWDFSPDEDISESEDTRHSLMLVLNDRNENLYYSFVKSEELQQLIDNVTIMDSDTEKKSFVRVIDEDGEVNFIRTADIILIGYCFDDLPYEVDDFEPN</sequence>
<dbReference type="EMBL" id="JACJQH010000062">
    <property type="protein sequence ID" value="MBD2199526.1"/>
    <property type="molecule type" value="Genomic_DNA"/>
</dbReference>
<reference evidence="1 2" key="1">
    <citation type="journal article" date="2020" name="ISME J.">
        <title>Comparative genomics reveals insights into cyanobacterial evolution and habitat adaptation.</title>
        <authorList>
            <person name="Chen M.Y."/>
            <person name="Teng W.K."/>
            <person name="Zhao L."/>
            <person name="Hu C.X."/>
            <person name="Zhou Y.K."/>
            <person name="Han B.P."/>
            <person name="Song L.R."/>
            <person name="Shu W.S."/>
        </authorList>
    </citation>
    <scope>NUCLEOTIDE SEQUENCE [LARGE SCALE GENOMIC DNA]</scope>
    <source>
        <strain evidence="1 2">FACHB-288</strain>
    </source>
</reference>
<organism evidence="1 2">
    <name type="scientific">Calothrix parietina FACHB-288</name>
    <dbReference type="NCBI Taxonomy" id="2692896"/>
    <lineage>
        <taxon>Bacteria</taxon>
        <taxon>Bacillati</taxon>
        <taxon>Cyanobacteriota</taxon>
        <taxon>Cyanophyceae</taxon>
        <taxon>Nostocales</taxon>
        <taxon>Calotrichaceae</taxon>
        <taxon>Calothrix</taxon>
    </lineage>
</organism>
<gene>
    <name evidence="1" type="ORF">H6G24_29295</name>
</gene>
<comment type="caution">
    <text evidence="1">The sequence shown here is derived from an EMBL/GenBank/DDBJ whole genome shotgun (WGS) entry which is preliminary data.</text>
</comment>
<proteinExistence type="predicted"/>
<evidence type="ECO:0000313" key="1">
    <source>
        <dbReference type="EMBL" id="MBD2199526.1"/>
    </source>
</evidence>
<dbReference type="Proteomes" id="UP000658514">
    <property type="component" value="Unassembled WGS sequence"/>
</dbReference>
<accession>A0ABR8ALJ9</accession>
<protein>
    <submittedName>
        <fullName evidence="1">Uncharacterized protein</fullName>
    </submittedName>
</protein>
<name>A0ABR8ALJ9_9CYAN</name>